<sequence>MNRLPQDIFDEIAALLQSPDFDGPALATISRQWQRAIERHTFRNIRLRSTDLDRFQDVVQQDRRRYVHAIDYLVILPTYGGEERCRFEREVDRQANDEAFTAAIYGLFYRLESWDVSKDGHIRLYLRDIYSNADHPSLRRSCSSRELKNFLRVDRTRRSNLTVDLWRWRFRYSYLRLLRASELPLVPIVNSFYTCATTRNICDRVSIDMAARLPNLREASWRMNDWEIRYIALRRAHRHDLAQAVTEVLPRSSVLQSLTLFISSACLWAPDFSSGTLDLGNSTRDTLSDAIRTATGGMSTLRELWIAGTIDGSLLWPGPAHAVSHPYWQNLEYITVNFDARRPSGGCYFWNSQVAIRGPLEAEVPPGYGLSEEEDAEAAMRFSPIGHLDGDGLNHETAPDDDSLVPLIEAFGKACLQMPKLQSAELSSLIPAPVELEPGTMRHGRCRWGIWYLSPGTSLHVRTEEMDPVCSEDIHQRRLFWDVREWRPNTELQNLLRDIGSKRYGTDLVEKFIDTWSTVGKEMWLQYYKKQHS</sequence>
<organism evidence="2 3">
    <name type="scientific">Zalerion maritima</name>
    <dbReference type="NCBI Taxonomy" id="339359"/>
    <lineage>
        <taxon>Eukaryota</taxon>
        <taxon>Fungi</taxon>
        <taxon>Dikarya</taxon>
        <taxon>Ascomycota</taxon>
        <taxon>Pezizomycotina</taxon>
        <taxon>Sordariomycetes</taxon>
        <taxon>Lulworthiomycetidae</taxon>
        <taxon>Lulworthiales</taxon>
        <taxon>Lulworthiaceae</taxon>
        <taxon>Zalerion</taxon>
    </lineage>
</organism>
<keyword evidence="3" id="KW-1185">Reference proteome</keyword>
<dbReference type="AlphaFoldDB" id="A0AAD5WLN7"/>
<feature type="domain" description="F-box" evidence="1">
    <location>
        <begin position="1"/>
        <end position="45"/>
    </location>
</feature>
<dbReference type="EMBL" id="JAKWBI020001113">
    <property type="protein sequence ID" value="KAJ2891387.1"/>
    <property type="molecule type" value="Genomic_DNA"/>
</dbReference>
<evidence type="ECO:0000313" key="2">
    <source>
        <dbReference type="EMBL" id="KAJ2891387.1"/>
    </source>
</evidence>
<reference evidence="2" key="1">
    <citation type="submission" date="2022-07" db="EMBL/GenBank/DDBJ databases">
        <title>Draft genome sequence of Zalerion maritima ATCC 34329, a (micro)plastics degrading marine fungus.</title>
        <authorList>
            <person name="Paco A."/>
            <person name="Goncalves M.F.M."/>
            <person name="Rocha-Santos T.A.P."/>
            <person name="Alves A."/>
        </authorList>
    </citation>
    <scope>NUCLEOTIDE SEQUENCE</scope>
    <source>
        <strain evidence="2">ATCC 34329</strain>
    </source>
</reference>
<dbReference type="Proteomes" id="UP001201980">
    <property type="component" value="Unassembled WGS sequence"/>
</dbReference>
<accession>A0AAD5WLN7</accession>
<name>A0AAD5WLN7_9PEZI</name>
<gene>
    <name evidence="2" type="ORF">MKZ38_000513</name>
</gene>
<protein>
    <recommendedName>
        <fullName evidence="1">F-box domain-containing protein</fullName>
    </recommendedName>
</protein>
<dbReference type="InterPro" id="IPR001810">
    <property type="entry name" value="F-box_dom"/>
</dbReference>
<evidence type="ECO:0000259" key="1">
    <source>
        <dbReference type="PROSITE" id="PS50181"/>
    </source>
</evidence>
<comment type="caution">
    <text evidence="2">The sequence shown here is derived from an EMBL/GenBank/DDBJ whole genome shotgun (WGS) entry which is preliminary data.</text>
</comment>
<proteinExistence type="predicted"/>
<evidence type="ECO:0000313" key="3">
    <source>
        <dbReference type="Proteomes" id="UP001201980"/>
    </source>
</evidence>
<dbReference type="PROSITE" id="PS50181">
    <property type="entry name" value="FBOX"/>
    <property type="match status" value="1"/>
</dbReference>